<dbReference type="NCBIfam" id="TIGR00257">
    <property type="entry name" value="IMPACT_YIGZ"/>
    <property type="match status" value="1"/>
</dbReference>
<feature type="domain" description="UPF0029" evidence="3">
    <location>
        <begin position="137"/>
        <end position="191"/>
    </location>
</feature>
<dbReference type="InterPro" id="IPR015269">
    <property type="entry name" value="UPF0029_Impact_C"/>
</dbReference>
<dbReference type="Proteomes" id="UP000192343">
    <property type="component" value="Unassembled WGS sequence"/>
</dbReference>
<dbReference type="InterPro" id="IPR036956">
    <property type="entry name" value="Impact_N_sf"/>
</dbReference>
<dbReference type="SUPFAM" id="SSF54980">
    <property type="entry name" value="EF-G C-terminal domain-like"/>
    <property type="match status" value="1"/>
</dbReference>
<reference evidence="4 5" key="1">
    <citation type="submission" date="2017-03" db="EMBL/GenBank/DDBJ databases">
        <title>Draft Genome sequence of Marispirochaeta sp. strain JC444.</title>
        <authorList>
            <person name="Shivani Y."/>
            <person name="Subhash Y."/>
            <person name="Sasikala C."/>
            <person name="Ramana C."/>
        </authorList>
    </citation>
    <scope>NUCLEOTIDE SEQUENCE [LARGE SCALE GENOMIC DNA]</scope>
    <source>
        <strain evidence="4 5">JC444</strain>
    </source>
</reference>
<dbReference type="InterPro" id="IPR035647">
    <property type="entry name" value="EFG_III/V"/>
</dbReference>
<dbReference type="InterPro" id="IPR015796">
    <property type="entry name" value="Impact_YigZ-like"/>
</dbReference>
<dbReference type="STRING" id="1963862.B4O97_07195"/>
<evidence type="ECO:0000313" key="5">
    <source>
        <dbReference type="Proteomes" id="UP000192343"/>
    </source>
</evidence>
<dbReference type="PANTHER" id="PTHR16301">
    <property type="entry name" value="IMPACT-RELATED"/>
    <property type="match status" value="1"/>
</dbReference>
<comment type="similarity">
    <text evidence="1">Belongs to the IMPACT family.</text>
</comment>
<dbReference type="Gene3D" id="3.30.230.30">
    <property type="entry name" value="Impact, N-terminal domain"/>
    <property type="match status" value="1"/>
</dbReference>
<dbReference type="InterPro" id="IPR001498">
    <property type="entry name" value="Impact_N"/>
</dbReference>
<proteinExistence type="inferred from homology"/>
<dbReference type="InterPro" id="IPR020568">
    <property type="entry name" value="Ribosomal_Su5_D2-typ_SF"/>
</dbReference>
<evidence type="ECO:0000259" key="3">
    <source>
        <dbReference type="Pfam" id="PF09186"/>
    </source>
</evidence>
<sequence>MFVPTQSRAAELEIKKSLFLAAAHPVSSEDEAKEIIRRTREEHPKSSHVVWAFVLGDENTQHLGMSDDGEPRGTAGKPALSTLQYSGLTNILVCIVRYFGGTKLGTGGLVKAYTDSTKAVIDDIPRKLLVEETVLGLRFGYHYYEGIRKVLGEYKARIEAEDFGTEVSLKLCIETEHAGELKQALGELTSGSVVITA</sequence>
<gene>
    <name evidence="4" type="ORF">B4O97_07195</name>
</gene>
<protein>
    <submittedName>
        <fullName evidence="4">YigZ family protein</fullName>
    </submittedName>
</protein>
<dbReference type="GO" id="GO:0005737">
    <property type="term" value="C:cytoplasm"/>
    <property type="evidence" value="ECO:0007669"/>
    <property type="project" value="TreeGrafter"/>
</dbReference>
<comment type="caution">
    <text evidence="4">The sequence shown here is derived from an EMBL/GenBank/DDBJ whole genome shotgun (WGS) entry which is preliminary data.</text>
</comment>
<accession>A0A1Y1RYW2</accession>
<dbReference type="AlphaFoldDB" id="A0A1Y1RYW2"/>
<organism evidence="4 5">
    <name type="scientific">Marispirochaeta aestuarii</name>
    <dbReference type="NCBI Taxonomy" id="1963862"/>
    <lineage>
        <taxon>Bacteria</taxon>
        <taxon>Pseudomonadati</taxon>
        <taxon>Spirochaetota</taxon>
        <taxon>Spirochaetia</taxon>
        <taxon>Spirochaetales</taxon>
        <taxon>Spirochaetaceae</taxon>
        <taxon>Marispirochaeta</taxon>
    </lineage>
</organism>
<feature type="domain" description="Impact N-terminal" evidence="2">
    <location>
        <begin position="15"/>
        <end position="121"/>
    </location>
</feature>
<dbReference type="Pfam" id="PF09186">
    <property type="entry name" value="DUF1949"/>
    <property type="match status" value="1"/>
</dbReference>
<dbReference type="EMBL" id="MWQY01000007">
    <property type="protein sequence ID" value="ORC35848.1"/>
    <property type="molecule type" value="Genomic_DNA"/>
</dbReference>
<dbReference type="InterPro" id="IPR023582">
    <property type="entry name" value="Impact"/>
</dbReference>
<dbReference type="GO" id="GO:0006446">
    <property type="term" value="P:regulation of translational initiation"/>
    <property type="evidence" value="ECO:0007669"/>
    <property type="project" value="TreeGrafter"/>
</dbReference>
<name>A0A1Y1RYW2_9SPIO</name>
<evidence type="ECO:0000256" key="1">
    <source>
        <dbReference type="ARBA" id="ARBA00007665"/>
    </source>
</evidence>
<dbReference type="SUPFAM" id="SSF54211">
    <property type="entry name" value="Ribosomal protein S5 domain 2-like"/>
    <property type="match status" value="1"/>
</dbReference>
<evidence type="ECO:0000259" key="2">
    <source>
        <dbReference type="Pfam" id="PF01205"/>
    </source>
</evidence>
<keyword evidence="5" id="KW-1185">Reference proteome</keyword>
<dbReference type="OrthoDB" id="9813771at2"/>
<dbReference type="RefSeq" id="WP_083049590.1">
    <property type="nucleotide sequence ID" value="NZ_MWQY01000007.1"/>
</dbReference>
<dbReference type="PANTHER" id="PTHR16301:SF20">
    <property type="entry name" value="IMPACT FAMILY MEMBER YIGZ"/>
    <property type="match status" value="1"/>
</dbReference>
<dbReference type="Pfam" id="PF01205">
    <property type="entry name" value="Impact_N"/>
    <property type="match status" value="1"/>
</dbReference>
<evidence type="ECO:0000313" key="4">
    <source>
        <dbReference type="EMBL" id="ORC35848.1"/>
    </source>
</evidence>
<dbReference type="Gene3D" id="3.30.70.240">
    <property type="match status" value="1"/>
</dbReference>